<feature type="non-terminal residue" evidence="1">
    <location>
        <position position="88"/>
    </location>
</feature>
<reference evidence="1 2" key="1">
    <citation type="submission" date="2019-09" db="EMBL/GenBank/DDBJ databases">
        <title>Bird 10,000 Genomes (B10K) Project - Family phase.</title>
        <authorList>
            <person name="Zhang G."/>
        </authorList>
    </citation>
    <scope>NUCLEOTIDE SEQUENCE [LARGE SCALE GENOMIC DNA]</scope>
    <source>
        <strain evidence="1">B10K-DU-001-78</strain>
        <tissue evidence="1">Muscle</tissue>
    </source>
</reference>
<accession>A0A7L1G657</accession>
<dbReference type="EMBL" id="VXBD01002664">
    <property type="protein sequence ID" value="NXN08519.1"/>
    <property type="molecule type" value="Genomic_DNA"/>
</dbReference>
<dbReference type="AlphaFoldDB" id="A0A7L1G657"/>
<organism evidence="1 2">
    <name type="scientific">Indicator maculatus</name>
    <name type="common">spotted honeyguide</name>
    <dbReference type="NCBI Taxonomy" id="545262"/>
    <lineage>
        <taxon>Eukaryota</taxon>
        <taxon>Metazoa</taxon>
        <taxon>Chordata</taxon>
        <taxon>Craniata</taxon>
        <taxon>Vertebrata</taxon>
        <taxon>Euteleostomi</taxon>
        <taxon>Archelosauria</taxon>
        <taxon>Archosauria</taxon>
        <taxon>Dinosauria</taxon>
        <taxon>Saurischia</taxon>
        <taxon>Theropoda</taxon>
        <taxon>Coelurosauria</taxon>
        <taxon>Aves</taxon>
        <taxon>Neognathae</taxon>
        <taxon>Neoaves</taxon>
        <taxon>Telluraves</taxon>
        <taxon>Coraciimorphae</taxon>
        <taxon>Piciformes</taxon>
        <taxon>Indicatoridae</taxon>
        <taxon>Indicator</taxon>
    </lineage>
</organism>
<dbReference type="OrthoDB" id="5962536at2759"/>
<dbReference type="GO" id="GO:0016746">
    <property type="term" value="F:acyltransferase activity"/>
    <property type="evidence" value="ECO:0007669"/>
    <property type="project" value="UniProtKB-KW"/>
</dbReference>
<keyword evidence="2" id="KW-1185">Reference proteome</keyword>
<keyword evidence="1" id="KW-0808">Transferase</keyword>
<proteinExistence type="predicted"/>
<protein>
    <submittedName>
        <fullName evidence="1">GPAT2 acyltransferase</fullName>
    </submittedName>
</protein>
<name>A0A7L1G657_9PICI</name>
<evidence type="ECO:0000313" key="1">
    <source>
        <dbReference type="EMBL" id="NXN08519.1"/>
    </source>
</evidence>
<keyword evidence="1" id="KW-0012">Acyltransferase</keyword>
<feature type="non-terminal residue" evidence="1">
    <location>
        <position position="1"/>
    </location>
</feature>
<evidence type="ECO:0000313" key="2">
    <source>
        <dbReference type="Proteomes" id="UP000557230"/>
    </source>
</evidence>
<sequence>AQMRTWLCDSGQTLELFLPFLGMVRPLSRRCCQTCTPKSWDSFYQQRFSSLSFRDAIWVTEEDTRYRGWLVRRVCALLAVWGWKVPAD</sequence>
<gene>
    <name evidence="1" type="primary">Gpat2</name>
    <name evidence="1" type="ORF">INDMAC_R15484</name>
</gene>
<comment type="caution">
    <text evidence="1">The sequence shown here is derived from an EMBL/GenBank/DDBJ whole genome shotgun (WGS) entry which is preliminary data.</text>
</comment>
<dbReference type="Proteomes" id="UP000557230">
    <property type="component" value="Unassembled WGS sequence"/>
</dbReference>